<feature type="region of interest" description="Disordered" evidence="1">
    <location>
        <begin position="138"/>
        <end position="166"/>
    </location>
</feature>
<dbReference type="EMBL" id="JAFNEN010000996">
    <property type="protein sequence ID" value="KAG8175464.1"/>
    <property type="molecule type" value="Genomic_DNA"/>
</dbReference>
<evidence type="ECO:0000256" key="1">
    <source>
        <dbReference type="SAM" id="MobiDB-lite"/>
    </source>
</evidence>
<organism evidence="3 4">
    <name type="scientific">Oedothorax gibbosus</name>
    <dbReference type="NCBI Taxonomy" id="931172"/>
    <lineage>
        <taxon>Eukaryota</taxon>
        <taxon>Metazoa</taxon>
        <taxon>Ecdysozoa</taxon>
        <taxon>Arthropoda</taxon>
        <taxon>Chelicerata</taxon>
        <taxon>Arachnida</taxon>
        <taxon>Araneae</taxon>
        <taxon>Araneomorphae</taxon>
        <taxon>Entelegynae</taxon>
        <taxon>Araneoidea</taxon>
        <taxon>Linyphiidae</taxon>
        <taxon>Erigoninae</taxon>
        <taxon>Oedothorax</taxon>
    </lineage>
</organism>
<feature type="domain" description="HAT C-terminal dimerisation" evidence="2">
    <location>
        <begin position="14"/>
        <end position="89"/>
    </location>
</feature>
<accession>A0AAV6TVF6</accession>
<protein>
    <recommendedName>
        <fullName evidence="2">HAT C-terminal dimerisation domain-containing protein</fullName>
    </recommendedName>
</protein>
<dbReference type="InterPro" id="IPR008906">
    <property type="entry name" value="HATC_C_dom"/>
</dbReference>
<name>A0AAV6TVF6_9ARAC</name>
<evidence type="ECO:0000313" key="3">
    <source>
        <dbReference type="EMBL" id="KAG8175464.1"/>
    </source>
</evidence>
<dbReference type="SUPFAM" id="SSF53098">
    <property type="entry name" value="Ribonuclease H-like"/>
    <property type="match status" value="1"/>
</dbReference>
<proteinExistence type="predicted"/>
<evidence type="ECO:0000259" key="2">
    <source>
        <dbReference type="Pfam" id="PF05699"/>
    </source>
</evidence>
<keyword evidence="4" id="KW-1185">Reference proteome</keyword>
<dbReference type="GO" id="GO:0046983">
    <property type="term" value="F:protein dimerization activity"/>
    <property type="evidence" value="ECO:0007669"/>
    <property type="project" value="InterPro"/>
</dbReference>
<reference evidence="3 4" key="1">
    <citation type="journal article" date="2022" name="Nat. Ecol. Evol.">
        <title>A masculinizing supergene underlies an exaggerated male reproductive morph in a spider.</title>
        <authorList>
            <person name="Hendrickx F."/>
            <person name="De Corte Z."/>
            <person name="Sonet G."/>
            <person name="Van Belleghem S.M."/>
            <person name="Kostlbacher S."/>
            <person name="Vangestel C."/>
        </authorList>
    </citation>
    <scope>NUCLEOTIDE SEQUENCE [LARGE SCALE GENOMIC DNA]</scope>
    <source>
        <strain evidence="3">W744_W776</strain>
    </source>
</reference>
<gene>
    <name evidence="3" type="ORF">JTE90_004156</name>
</gene>
<dbReference type="InterPro" id="IPR012337">
    <property type="entry name" value="RNaseH-like_sf"/>
</dbReference>
<dbReference type="Proteomes" id="UP000827092">
    <property type="component" value="Unassembled WGS sequence"/>
</dbReference>
<evidence type="ECO:0000313" key="4">
    <source>
        <dbReference type="Proteomes" id="UP000827092"/>
    </source>
</evidence>
<comment type="caution">
    <text evidence="3">The sequence shown here is derived from an EMBL/GenBank/DDBJ whole genome shotgun (WGS) entry which is preliminary data.</text>
</comment>
<dbReference type="Pfam" id="PF05699">
    <property type="entry name" value="Dimer_Tnp_hAT"/>
    <property type="match status" value="1"/>
</dbReference>
<sequence>MVSGAEQGYFSEEMKLYLSRPLLPRKTTLLLFGLSENAMPCLSAVAFKYLTVIGSSVASERLASTLNDVLNDKRSRLTDQHITERVFVNRLEESGSLKRGRSRHFPNQTDDQKIAALTPLRQPRTVCLARLLATARFREPQDQGETSRTLPASPGAPLSDPQTDDN</sequence>
<dbReference type="AlphaFoldDB" id="A0AAV6TVF6"/>